<evidence type="ECO:0000313" key="1">
    <source>
        <dbReference type="EMBL" id="KAF0909913.1"/>
    </source>
</evidence>
<dbReference type="AlphaFoldDB" id="A0A6G1DDW2"/>
<reference evidence="1 2" key="1">
    <citation type="submission" date="2019-11" db="EMBL/GenBank/DDBJ databases">
        <title>Whole genome sequence of Oryza granulata.</title>
        <authorList>
            <person name="Li W."/>
        </authorList>
    </citation>
    <scope>NUCLEOTIDE SEQUENCE [LARGE SCALE GENOMIC DNA]</scope>
    <source>
        <strain evidence="2">cv. Menghai</strain>
        <tissue evidence="1">Leaf</tissue>
    </source>
</reference>
<keyword evidence="2" id="KW-1185">Reference proteome</keyword>
<gene>
    <name evidence="1" type="ORF">E2562_001177</name>
</gene>
<organism evidence="1 2">
    <name type="scientific">Oryza meyeriana var. granulata</name>
    <dbReference type="NCBI Taxonomy" id="110450"/>
    <lineage>
        <taxon>Eukaryota</taxon>
        <taxon>Viridiplantae</taxon>
        <taxon>Streptophyta</taxon>
        <taxon>Embryophyta</taxon>
        <taxon>Tracheophyta</taxon>
        <taxon>Spermatophyta</taxon>
        <taxon>Magnoliopsida</taxon>
        <taxon>Liliopsida</taxon>
        <taxon>Poales</taxon>
        <taxon>Poaceae</taxon>
        <taxon>BOP clade</taxon>
        <taxon>Oryzoideae</taxon>
        <taxon>Oryzeae</taxon>
        <taxon>Oryzinae</taxon>
        <taxon>Oryza</taxon>
        <taxon>Oryza meyeriana</taxon>
    </lineage>
</organism>
<name>A0A6G1DDW2_9ORYZ</name>
<protein>
    <submittedName>
        <fullName evidence="1">Uncharacterized protein</fullName>
    </submittedName>
</protein>
<dbReference type="Proteomes" id="UP000479710">
    <property type="component" value="Unassembled WGS sequence"/>
</dbReference>
<proteinExistence type="predicted"/>
<evidence type="ECO:0000313" key="2">
    <source>
        <dbReference type="Proteomes" id="UP000479710"/>
    </source>
</evidence>
<sequence>MKTMTPMTINKKEGKRMKAPVGLWLTWGGENDDVNGGSSMALGRRYRRRCHGDQRWGTARSGEGQSPDP</sequence>
<accession>A0A6G1DDW2</accession>
<comment type="caution">
    <text evidence="1">The sequence shown here is derived from an EMBL/GenBank/DDBJ whole genome shotgun (WGS) entry which is preliminary data.</text>
</comment>
<dbReference type="EMBL" id="SPHZ02000006">
    <property type="protein sequence ID" value="KAF0909913.1"/>
    <property type="molecule type" value="Genomic_DNA"/>
</dbReference>